<dbReference type="Gene3D" id="3.30.420.10">
    <property type="entry name" value="Ribonuclease H-like superfamily/Ribonuclease H"/>
    <property type="match status" value="1"/>
</dbReference>
<dbReference type="GO" id="GO:0003676">
    <property type="term" value="F:nucleic acid binding"/>
    <property type="evidence" value="ECO:0007669"/>
    <property type="project" value="InterPro"/>
</dbReference>
<accession>A0A3N4K518</accession>
<reference evidence="1 2" key="1">
    <citation type="journal article" date="2018" name="Nat. Ecol. Evol.">
        <title>Pezizomycetes genomes reveal the molecular basis of ectomycorrhizal truffle lifestyle.</title>
        <authorList>
            <person name="Murat C."/>
            <person name="Payen T."/>
            <person name="Noel B."/>
            <person name="Kuo A."/>
            <person name="Morin E."/>
            <person name="Chen J."/>
            <person name="Kohler A."/>
            <person name="Krizsan K."/>
            <person name="Balestrini R."/>
            <person name="Da Silva C."/>
            <person name="Montanini B."/>
            <person name="Hainaut M."/>
            <person name="Levati E."/>
            <person name="Barry K.W."/>
            <person name="Belfiori B."/>
            <person name="Cichocki N."/>
            <person name="Clum A."/>
            <person name="Dockter R.B."/>
            <person name="Fauchery L."/>
            <person name="Guy J."/>
            <person name="Iotti M."/>
            <person name="Le Tacon F."/>
            <person name="Lindquist E.A."/>
            <person name="Lipzen A."/>
            <person name="Malagnac F."/>
            <person name="Mello A."/>
            <person name="Molinier V."/>
            <person name="Miyauchi S."/>
            <person name="Poulain J."/>
            <person name="Riccioni C."/>
            <person name="Rubini A."/>
            <person name="Sitrit Y."/>
            <person name="Splivallo R."/>
            <person name="Traeger S."/>
            <person name="Wang M."/>
            <person name="Zifcakova L."/>
            <person name="Wipf D."/>
            <person name="Zambonelli A."/>
            <person name="Paolocci F."/>
            <person name="Nowrousian M."/>
            <person name="Ottonello S."/>
            <person name="Baldrian P."/>
            <person name="Spatafora J.W."/>
            <person name="Henrissat B."/>
            <person name="Nagy L.G."/>
            <person name="Aury J.M."/>
            <person name="Wincker P."/>
            <person name="Grigoriev I.V."/>
            <person name="Bonfante P."/>
            <person name="Martin F.M."/>
        </authorList>
    </citation>
    <scope>NUCLEOTIDE SEQUENCE [LARGE SCALE GENOMIC DNA]</scope>
    <source>
        <strain evidence="1 2">120613-1</strain>
    </source>
</reference>
<name>A0A3N4K518_9PEZI</name>
<organism evidence="1 2">
    <name type="scientific">Choiromyces venosus 120613-1</name>
    <dbReference type="NCBI Taxonomy" id="1336337"/>
    <lineage>
        <taxon>Eukaryota</taxon>
        <taxon>Fungi</taxon>
        <taxon>Dikarya</taxon>
        <taxon>Ascomycota</taxon>
        <taxon>Pezizomycotina</taxon>
        <taxon>Pezizomycetes</taxon>
        <taxon>Pezizales</taxon>
        <taxon>Tuberaceae</taxon>
        <taxon>Choiromyces</taxon>
    </lineage>
</organism>
<dbReference type="EMBL" id="ML120357">
    <property type="protein sequence ID" value="RPB04638.1"/>
    <property type="molecule type" value="Genomic_DNA"/>
</dbReference>
<dbReference type="AlphaFoldDB" id="A0A3N4K518"/>
<dbReference type="Proteomes" id="UP000276215">
    <property type="component" value="Unassembled WGS sequence"/>
</dbReference>
<protein>
    <recommendedName>
        <fullName evidence="3">Tc1-like transposase DDE domain-containing protein</fullName>
    </recommendedName>
</protein>
<sequence>PILWPACIEQMSSLPNFRLMEDNMPSHCSDFRNTACEKERIPKMNWSTNSLDLNPIEHIWHLM</sequence>
<gene>
    <name evidence="1" type="ORF">L873DRAFT_1666137</name>
</gene>
<proteinExistence type="predicted"/>
<evidence type="ECO:0000313" key="1">
    <source>
        <dbReference type="EMBL" id="RPB04638.1"/>
    </source>
</evidence>
<evidence type="ECO:0000313" key="2">
    <source>
        <dbReference type="Proteomes" id="UP000276215"/>
    </source>
</evidence>
<evidence type="ECO:0008006" key="3">
    <source>
        <dbReference type="Google" id="ProtNLM"/>
    </source>
</evidence>
<dbReference type="InterPro" id="IPR036397">
    <property type="entry name" value="RNaseH_sf"/>
</dbReference>
<feature type="non-terminal residue" evidence="1">
    <location>
        <position position="1"/>
    </location>
</feature>
<keyword evidence="2" id="KW-1185">Reference proteome</keyword>
<dbReference type="OrthoDB" id="5151590at2759"/>